<accession>A0A6B0GMT9</accession>
<dbReference type="AlphaFoldDB" id="A0A6B0GMT9"/>
<reference evidence="2 3" key="1">
    <citation type="submission" date="2019-12" db="EMBL/GenBank/DDBJ databases">
        <title>Halocatena pleomorpha gen. nov. sp. nov., an extremely halophilic archaeon of family Halobacteriaceae isolated from saltpan soil.</title>
        <authorList>
            <person name="Pal Y."/>
            <person name="Verma A."/>
            <person name="Krishnamurthi S."/>
            <person name="Kumar P."/>
        </authorList>
    </citation>
    <scope>NUCLEOTIDE SEQUENCE [LARGE SCALE GENOMIC DNA]</scope>
    <source>
        <strain evidence="2 3">JCM 16495</strain>
    </source>
</reference>
<name>A0A6B0GMT9_9EURY</name>
<evidence type="ECO:0000259" key="1">
    <source>
        <dbReference type="Pfam" id="PF26490"/>
    </source>
</evidence>
<feature type="domain" description="DUF8159" evidence="1">
    <location>
        <begin position="69"/>
        <end position="179"/>
    </location>
</feature>
<evidence type="ECO:0000313" key="2">
    <source>
        <dbReference type="EMBL" id="MWG34799.1"/>
    </source>
</evidence>
<dbReference type="Proteomes" id="UP000451471">
    <property type="component" value="Unassembled WGS sequence"/>
</dbReference>
<dbReference type="Pfam" id="PF26490">
    <property type="entry name" value="DUF8159"/>
    <property type="match status" value="1"/>
</dbReference>
<protein>
    <recommendedName>
        <fullName evidence="1">DUF8159 domain-containing protein</fullName>
    </recommendedName>
</protein>
<comment type="caution">
    <text evidence="2">The sequence shown here is derived from an EMBL/GenBank/DDBJ whole genome shotgun (WGS) entry which is preliminary data.</text>
</comment>
<organism evidence="2 3">
    <name type="scientific">Halomarina oriensis</name>
    <dbReference type="NCBI Taxonomy" id="671145"/>
    <lineage>
        <taxon>Archaea</taxon>
        <taxon>Methanobacteriati</taxon>
        <taxon>Methanobacteriota</taxon>
        <taxon>Stenosarchaea group</taxon>
        <taxon>Halobacteria</taxon>
        <taxon>Halobacteriales</taxon>
        <taxon>Natronomonadaceae</taxon>
        <taxon>Halomarina</taxon>
    </lineage>
</organism>
<evidence type="ECO:0000313" key="3">
    <source>
        <dbReference type="Proteomes" id="UP000451471"/>
    </source>
</evidence>
<gene>
    <name evidence="2" type="ORF">GQS65_09895</name>
</gene>
<dbReference type="OrthoDB" id="356173at2157"/>
<dbReference type="InterPro" id="IPR058473">
    <property type="entry name" value="DUF8159"/>
</dbReference>
<proteinExistence type="predicted"/>
<dbReference type="RefSeq" id="WP_158204438.1">
    <property type="nucleotide sequence ID" value="NZ_WSZK01000015.1"/>
</dbReference>
<dbReference type="PROSITE" id="PS51257">
    <property type="entry name" value="PROKAR_LIPOPROTEIN"/>
    <property type="match status" value="1"/>
</dbReference>
<dbReference type="EMBL" id="WSZK01000015">
    <property type="protein sequence ID" value="MWG34799.1"/>
    <property type="molecule type" value="Genomic_DNA"/>
</dbReference>
<keyword evidence="3" id="KW-1185">Reference proteome</keyword>
<sequence length="182" mass="19260">MNRRRYLGLAGTLATTVLAGCSADEGPSDSANSQPTSATTTEALATVAEPSTPASTPVVETPESIDLEDEDYLAFYESYLIGEGVDVTDTRMQESVVGVAYRTAQTTQDGLAAEMGVVGGAYAGLVGEGWETEGLFAQILDANSQRIGDFTVSAQSAQQFINGEISQDEYSLRILQSLEIEE</sequence>